<dbReference type="GO" id="GO:0052621">
    <property type="term" value="F:diguanylate cyclase activity"/>
    <property type="evidence" value="ECO:0007669"/>
    <property type="project" value="UniProtKB-EC"/>
</dbReference>
<accession>A0A8J7K5M7</accession>
<comment type="catalytic activity">
    <reaction evidence="3">
        <text>2 GTP = 3',3'-c-di-GMP + 2 diphosphate</text>
        <dbReference type="Rhea" id="RHEA:24898"/>
        <dbReference type="ChEBI" id="CHEBI:33019"/>
        <dbReference type="ChEBI" id="CHEBI:37565"/>
        <dbReference type="ChEBI" id="CHEBI:58805"/>
        <dbReference type="EC" id="2.7.7.65"/>
    </reaction>
</comment>
<evidence type="ECO:0000256" key="2">
    <source>
        <dbReference type="ARBA" id="ARBA00012528"/>
    </source>
</evidence>
<feature type="domain" description="GGDEF" evidence="5">
    <location>
        <begin position="183"/>
        <end position="314"/>
    </location>
</feature>
<comment type="cofactor">
    <cofactor evidence="1">
        <name>Mg(2+)</name>
        <dbReference type="ChEBI" id="CHEBI:18420"/>
    </cofactor>
</comment>
<reference evidence="6" key="1">
    <citation type="submission" date="2020-10" db="EMBL/GenBank/DDBJ databases">
        <title>Bacterium isolated from coastal waters sediment.</title>
        <authorList>
            <person name="Chen R.-J."/>
            <person name="Lu D.-C."/>
            <person name="Zhu K.-L."/>
            <person name="Du Z.-J."/>
        </authorList>
    </citation>
    <scope>NUCLEOTIDE SEQUENCE</scope>
    <source>
        <strain evidence="6">N1Y112</strain>
    </source>
</reference>
<evidence type="ECO:0000259" key="4">
    <source>
        <dbReference type="PROSITE" id="PS50112"/>
    </source>
</evidence>
<evidence type="ECO:0000256" key="3">
    <source>
        <dbReference type="ARBA" id="ARBA00034247"/>
    </source>
</evidence>
<dbReference type="InterPro" id="IPR029787">
    <property type="entry name" value="Nucleotide_cyclase"/>
</dbReference>
<feature type="domain" description="PAS" evidence="4">
    <location>
        <begin position="20"/>
        <end position="90"/>
    </location>
</feature>
<dbReference type="Proteomes" id="UP000640333">
    <property type="component" value="Unassembled WGS sequence"/>
</dbReference>
<dbReference type="NCBIfam" id="TIGR00254">
    <property type="entry name" value="GGDEF"/>
    <property type="match status" value="1"/>
</dbReference>
<dbReference type="PROSITE" id="PS50887">
    <property type="entry name" value="GGDEF"/>
    <property type="match status" value="1"/>
</dbReference>
<dbReference type="EC" id="2.7.7.65" evidence="2"/>
<keyword evidence="7" id="KW-1185">Reference proteome</keyword>
<dbReference type="InterPro" id="IPR013656">
    <property type="entry name" value="PAS_4"/>
</dbReference>
<dbReference type="Pfam" id="PF08448">
    <property type="entry name" value="PAS_4"/>
    <property type="match status" value="1"/>
</dbReference>
<sequence>MNFEQVRDELKQASSSIALLEQELSILFTALPDPIFIIDVNGCYLEVLAGNSRELYLDSNYLRGKCIKDLFSPELGESFMSAIHQALESKKLTLIEYEISSDDFLQSHTTSSNWFQGRIVPLKTNNKADRLVAWVAVNITDRKQLEHQLKELSQRDALTGLLNRRYLQEDVTKRIAAYKRYKNSFSLAFLDIDYFKNINDTFGHDTGDYVLKELSLVVDKEKRESDVFARFGGEEFILVFPDTSQNAAAVFLERLRALIERLSFETPTGEVTFTVSMGLTEIMELDGDFDSIVKRADKALYEAKNQGRNRLVIA</sequence>
<evidence type="ECO:0000313" key="7">
    <source>
        <dbReference type="Proteomes" id="UP000640333"/>
    </source>
</evidence>
<dbReference type="PROSITE" id="PS50112">
    <property type="entry name" value="PAS"/>
    <property type="match status" value="1"/>
</dbReference>
<dbReference type="CDD" id="cd01949">
    <property type="entry name" value="GGDEF"/>
    <property type="match status" value="1"/>
</dbReference>
<dbReference type="EMBL" id="JADEYS010000006">
    <property type="protein sequence ID" value="MBE9397205.1"/>
    <property type="molecule type" value="Genomic_DNA"/>
</dbReference>
<dbReference type="AlphaFoldDB" id="A0A8J7K5M7"/>
<dbReference type="PANTHER" id="PTHR45138">
    <property type="entry name" value="REGULATORY COMPONENTS OF SENSORY TRANSDUCTION SYSTEM"/>
    <property type="match status" value="1"/>
</dbReference>
<name>A0A8J7K5M7_9GAMM</name>
<dbReference type="PANTHER" id="PTHR45138:SF9">
    <property type="entry name" value="DIGUANYLATE CYCLASE DGCM-RELATED"/>
    <property type="match status" value="1"/>
</dbReference>
<evidence type="ECO:0000313" key="6">
    <source>
        <dbReference type="EMBL" id="MBE9397205.1"/>
    </source>
</evidence>
<gene>
    <name evidence="6" type="ORF">IOQ59_08030</name>
</gene>
<proteinExistence type="predicted"/>
<dbReference type="Gene3D" id="3.30.70.270">
    <property type="match status" value="1"/>
</dbReference>
<evidence type="ECO:0000259" key="5">
    <source>
        <dbReference type="PROSITE" id="PS50887"/>
    </source>
</evidence>
<dbReference type="InterPro" id="IPR035965">
    <property type="entry name" value="PAS-like_dom_sf"/>
</dbReference>
<dbReference type="InterPro" id="IPR000160">
    <property type="entry name" value="GGDEF_dom"/>
</dbReference>
<protein>
    <recommendedName>
        <fullName evidence="2">diguanylate cyclase</fullName>
        <ecNumber evidence="2">2.7.7.65</ecNumber>
    </recommendedName>
</protein>
<dbReference type="SMART" id="SM00267">
    <property type="entry name" value="GGDEF"/>
    <property type="match status" value="1"/>
</dbReference>
<organism evidence="6 7">
    <name type="scientific">Pontibacterium sinense</name>
    <dbReference type="NCBI Taxonomy" id="2781979"/>
    <lineage>
        <taxon>Bacteria</taxon>
        <taxon>Pseudomonadati</taxon>
        <taxon>Pseudomonadota</taxon>
        <taxon>Gammaproteobacteria</taxon>
        <taxon>Oceanospirillales</taxon>
        <taxon>Oceanospirillaceae</taxon>
        <taxon>Pontibacterium</taxon>
    </lineage>
</organism>
<dbReference type="InterPro" id="IPR050469">
    <property type="entry name" value="Diguanylate_Cyclase"/>
</dbReference>
<dbReference type="SUPFAM" id="SSF55785">
    <property type="entry name" value="PYP-like sensor domain (PAS domain)"/>
    <property type="match status" value="1"/>
</dbReference>
<dbReference type="InterPro" id="IPR043128">
    <property type="entry name" value="Rev_trsase/Diguanyl_cyclase"/>
</dbReference>
<dbReference type="SUPFAM" id="SSF55073">
    <property type="entry name" value="Nucleotide cyclase"/>
    <property type="match status" value="1"/>
</dbReference>
<dbReference type="RefSeq" id="WP_193952747.1">
    <property type="nucleotide sequence ID" value="NZ_JADEYS010000006.1"/>
</dbReference>
<dbReference type="Pfam" id="PF00990">
    <property type="entry name" value="GGDEF"/>
    <property type="match status" value="1"/>
</dbReference>
<comment type="caution">
    <text evidence="6">The sequence shown here is derived from an EMBL/GenBank/DDBJ whole genome shotgun (WGS) entry which is preliminary data.</text>
</comment>
<dbReference type="InterPro" id="IPR000014">
    <property type="entry name" value="PAS"/>
</dbReference>
<dbReference type="Gene3D" id="3.30.450.20">
    <property type="entry name" value="PAS domain"/>
    <property type="match status" value="1"/>
</dbReference>
<evidence type="ECO:0000256" key="1">
    <source>
        <dbReference type="ARBA" id="ARBA00001946"/>
    </source>
</evidence>
<dbReference type="FunFam" id="3.30.70.270:FF:000001">
    <property type="entry name" value="Diguanylate cyclase domain protein"/>
    <property type="match status" value="1"/>
</dbReference>